<feature type="signal peptide" evidence="1">
    <location>
        <begin position="1"/>
        <end position="30"/>
    </location>
</feature>
<protein>
    <recommendedName>
        <fullName evidence="4">Triacylglycerol lipase</fullName>
    </recommendedName>
</protein>
<evidence type="ECO:0000256" key="1">
    <source>
        <dbReference type="SAM" id="SignalP"/>
    </source>
</evidence>
<evidence type="ECO:0000313" key="2">
    <source>
        <dbReference type="EMBL" id="MCP3422813.1"/>
    </source>
</evidence>
<keyword evidence="3" id="KW-1185">Reference proteome</keyword>
<keyword evidence="1" id="KW-0732">Signal</keyword>
<accession>A0ABT1L0M6</accession>
<dbReference type="RefSeq" id="WP_254182003.1">
    <property type="nucleotide sequence ID" value="NZ_JANARS010000005.1"/>
</dbReference>
<dbReference type="PROSITE" id="PS51318">
    <property type="entry name" value="TAT"/>
    <property type="match status" value="1"/>
</dbReference>
<dbReference type="Proteomes" id="UP001204524">
    <property type="component" value="Unassembled WGS sequence"/>
</dbReference>
<evidence type="ECO:0000313" key="3">
    <source>
        <dbReference type="Proteomes" id="UP001204524"/>
    </source>
</evidence>
<evidence type="ECO:0008006" key="4">
    <source>
        <dbReference type="Google" id="ProtNLM"/>
    </source>
</evidence>
<organism evidence="2 3">
    <name type="scientific">Nocardioides pinisoli</name>
    <dbReference type="NCBI Taxonomy" id="2950279"/>
    <lineage>
        <taxon>Bacteria</taxon>
        <taxon>Bacillati</taxon>
        <taxon>Actinomycetota</taxon>
        <taxon>Actinomycetes</taxon>
        <taxon>Propionibacteriales</taxon>
        <taxon>Nocardioidaceae</taxon>
        <taxon>Nocardioides</taxon>
    </lineage>
</organism>
<comment type="caution">
    <text evidence="2">The sequence shown here is derived from an EMBL/GenBank/DDBJ whole genome shotgun (WGS) entry which is preliminary data.</text>
</comment>
<reference evidence="2 3" key="1">
    <citation type="submission" date="2022-06" db="EMBL/GenBank/DDBJ databases">
        <authorList>
            <person name="So Y."/>
        </authorList>
    </citation>
    <scope>NUCLEOTIDE SEQUENCE [LARGE SCALE GENOMIC DNA]</scope>
    <source>
        <strain evidence="2 3">STR3</strain>
    </source>
</reference>
<sequence>MSLQSTRRIRRTALASSLTAALTLPFLSLAAPSASAHDDGGSHGYGSSVRDVPKPALRELMQLKGRLARYRSPAAAVADGYLPSTECAASPGGGMGYHYVNPSLMGPIDPERPPILVYVPSAGGLTLGAVEWFAPDGDQDVTTSDDRPDLLGVPFDGPMPGHEPGMPVHYDLHAWLFKHNPDGLLAAFNPTVHC</sequence>
<proteinExistence type="predicted"/>
<name>A0ABT1L0M6_9ACTN</name>
<feature type="chain" id="PRO_5046900336" description="Triacylglycerol lipase" evidence="1">
    <location>
        <begin position="31"/>
        <end position="194"/>
    </location>
</feature>
<gene>
    <name evidence="2" type="ORF">NCI01_13500</name>
</gene>
<dbReference type="EMBL" id="JANARS010000005">
    <property type="protein sequence ID" value="MCP3422813.1"/>
    <property type="molecule type" value="Genomic_DNA"/>
</dbReference>
<dbReference type="InterPro" id="IPR006311">
    <property type="entry name" value="TAT_signal"/>
</dbReference>